<protein>
    <submittedName>
        <fullName evidence="1">Uncharacterized protein</fullName>
    </submittedName>
</protein>
<organism evidence="1 2">
    <name type="scientific">Liparis tanakae</name>
    <name type="common">Tanaka's snailfish</name>
    <dbReference type="NCBI Taxonomy" id="230148"/>
    <lineage>
        <taxon>Eukaryota</taxon>
        <taxon>Metazoa</taxon>
        <taxon>Chordata</taxon>
        <taxon>Craniata</taxon>
        <taxon>Vertebrata</taxon>
        <taxon>Euteleostomi</taxon>
        <taxon>Actinopterygii</taxon>
        <taxon>Neopterygii</taxon>
        <taxon>Teleostei</taxon>
        <taxon>Neoteleostei</taxon>
        <taxon>Acanthomorphata</taxon>
        <taxon>Eupercaria</taxon>
        <taxon>Perciformes</taxon>
        <taxon>Cottioidei</taxon>
        <taxon>Cottales</taxon>
        <taxon>Liparidae</taxon>
        <taxon>Liparis</taxon>
    </lineage>
</organism>
<accession>A0A4Z2HUB2</accession>
<dbReference type="AlphaFoldDB" id="A0A4Z2HUB2"/>
<reference evidence="1 2" key="1">
    <citation type="submission" date="2019-03" db="EMBL/GenBank/DDBJ databases">
        <title>First draft genome of Liparis tanakae, snailfish: a comprehensive survey of snailfish specific genes.</title>
        <authorList>
            <person name="Kim W."/>
            <person name="Song I."/>
            <person name="Jeong J.-H."/>
            <person name="Kim D."/>
            <person name="Kim S."/>
            <person name="Ryu S."/>
            <person name="Song J.Y."/>
            <person name="Lee S.K."/>
        </authorList>
    </citation>
    <scope>NUCLEOTIDE SEQUENCE [LARGE SCALE GENOMIC DNA]</scope>
    <source>
        <tissue evidence="1">Muscle</tissue>
    </source>
</reference>
<sequence length="70" mass="7829">MVTPSSRRRKCRCFFHDLDLTFLRVDPAIITLTSESSWMPEVRVPGSGKPDSLVIAAARCYALLPPILIL</sequence>
<dbReference type="Proteomes" id="UP000314294">
    <property type="component" value="Unassembled WGS sequence"/>
</dbReference>
<keyword evidence="2" id="KW-1185">Reference proteome</keyword>
<comment type="caution">
    <text evidence="1">The sequence shown here is derived from an EMBL/GenBank/DDBJ whole genome shotgun (WGS) entry which is preliminary data.</text>
</comment>
<evidence type="ECO:0000313" key="1">
    <source>
        <dbReference type="EMBL" id="TNN68543.1"/>
    </source>
</evidence>
<evidence type="ECO:0000313" key="2">
    <source>
        <dbReference type="Proteomes" id="UP000314294"/>
    </source>
</evidence>
<name>A0A4Z2HUB2_9TELE</name>
<proteinExistence type="predicted"/>
<gene>
    <name evidence="1" type="ORF">EYF80_021189</name>
</gene>
<dbReference type="EMBL" id="SRLO01000188">
    <property type="protein sequence ID" value="TNN68543.1"/>
    <property type="molecule type" value="Genomic_DNA"/>
</dbReference>